<evidence type="ECO:0000313" key="3">
    <source>
        <dbReference type="Proteomes" id="UP001165541"/>
    </source>
</evidence>
<comment type="caution">
    <text evidence="2">The sequence shown here is derived from an EMBL/GenBank/DDBJ whole genome shotgun (WGS) entry which is preliminary data.</text>
</comment>
<gene>
    <name evidence="2" type="ORF">M8A51_20145</name>
</gene>
<proteinExistence type="predicted"/>
<feature type="transmembrane region" description="Helical" evidence="1">
    <location>
        <begin position="6"/>
        <end position="28"/>
    </location>
</feature>
<dbReference type="EMBL" id="JAMKFE010000014">
    <property type="protein sequence ID" value="MCM5681845.1"/>
    <property type="molecule type" value="Genomic_DNA"/>
</dbReference>
<name>A0ABT0YSX5_9BURK</name>
<sequence length="71" mass="8107">MTYFYWVMGLLIVGTLVPSALFMLLYALTGSDLHARRASSLWGFARSFALLGFNVLVWGHVIVGLWRIWFP</sequence>
<evidence type="ECO:0000256" key="1">
    <source>
        <dbReference type="SAM" id="Phobius"/>
    </source>
</evidence>
<feature type="transmembrane region" description="Helical" evidence="1">
    <location>
        <begin position="48"/>
        <end position="69"/>
    </location>
</feature>
<protein>
    <submittedName>
        <fullName evidence="2">Uncharacterized protein</fullName>
    </submittedName>
</protein>
<keyword evidence="1" id="KW-0472">Membrane</keyword>
<keyword evidence="1" id="KW-1133">Transmembrane helix</keyword>
<dbReference type="Proteomes" id="UP001165541">
    <property type="component" value="Unassembled WGS sequence"/>
</dbReference>
<accession>A0ABT0YSX5</accession>
<reference evidence="2" key="1">
    <citation type="submission" date="2022-05" db="EMBL/GenBank/DDBJ databases">
        <title>Schlegelella sp. nov., isolated from mangrove soil.</title>
        <authorList>
            <person name="Liu Y."/>
            <person name="Ge X."/>
            <person name="Liu W."/>
        </authorList>
    </citation>
    <scope>NUCLEOTIDE SEQUENCE</scope>
    <source>
        <strain evidence="2">S2-27</strain>
    </source>
</reference>
<keyword evidence="3" id="KW-1185">Reference proteome</keyword>
<evidence type="ECO:0000313" key="2">
    <source>
        <dbReference type="EMBL" id="MCM5681845.1"/>
    </source>
</evidence>
<keyword evidence="1" id="KW-0812">Transmembrane</keyword>
<dbReference type="RefSeq" id="WP_251780325.1">
    <property type="nucleotide sequence ID" value="NZ_JAMKFE010000014.1"/>
</dbReference>
<organism evidence="2 3">
    <name type="scientific">Caldimonas mangrovi</name>
    <dbReference type="NCBI Taxonomy" id="2944811"/>
    <lineage>
        <taxon>Bacteria</taxon>
        <taxon>Pseudomonadati</taxon>
        <taxon>Pseudomonadota</taxon>
        <taxon>Betaproteobacteria</taxon>
        <taxon>Burkholderiales</taxon>
        <taxon>Sphaerotilaceae</taxon>
        <taxon>Caldimonas</taxon>
    </lineage>
</organism>